<sequence>MPLDIGFQIGCTSESCGKADVKQYQSAIGALMYLAICTRPDILHSVAKLAQRNHNPHKEHESGIKHILRYLSMTEDYKLVYRRTGKQIEGFADADWGSNSLDRKSYTGYVFFLGGSAVSWESKRQSSVALSSTEAEYIALSSAAKEAVYLRRLIAEIGVLNNNNVSDLLVLRKSDEKVLDYYILQPE</sequence>
<dbReference type="Proteomes" id="UP001652620">
    <property type="component" value="Unplaced"/>
</dbReference>
<evidence type="ECO:0000313" key="1">
    <source>
        <dbReference type="Proteomes" id="UP001652620"/>
    </source>
</evidence>
<dbReference type="CDD" id="cd09272">
    <property type="entry name" value="RNase_HI_RT_Ty1"/>
    <property type="match status" value="1"/>
</dbReference>
<organism evidence="1 2">
    <name type="scientific">Bactrocera dorsalis</name>
    <name type="common">Oriental fruit fly</name>
    <name type="synonym">Dacus dorsalis</name>
    <dbReference type="NCBI Taxonomy" id="27457"/>
    <lineage>
        <taxon>Eukaryota</taxon>
        <taxon>Metazoa</taxon>
        <taxon>Ecdysozoa</taxon>
        <taxon>Arthropoda</taxon>
        <taxon>Hexapoda</taxon>
        <taxon>Insecta</taxon>
        <taxon>Pterygota</taxon>
        <taxon>Neoptera</taxon>
        <taxon>Endopterygota</taxon>
        <taxon>Diptera</taxon>
        <taxon>Brachycera</taxon>
        <taxon>Muscomorpha</taxon>
        <taxon>Tephritoidea</taxon>
        <taxon>Tephritidae</taxon>
        <taxon>Bactrocera</taxon>
        <taxon>Bactrocera</taxon>
    </lineage>
</organism>
<dbReference type="RefSeq" id="XP_049317716.1">
    <property type="nucleotide sequence ID" value="XM_049461759.1"/>
</dbReference>
<gene>
    <name evidence="2" type="primary">LOC125780087</name>
    <name evidence="3" type="synonym">LOC125780129</name>
</gene>
<keyword evidence="1" id="KW-1185">Reference proteome</keyword>
<accession>A0ABM3K7Z0</accession>
<evidence type="ECO:0000313" key="2">
    <source>
        <dbReference type="RefSeq" id="XP_049317560.1"/>
    </source>
</evidence>
<reference evidence="2 3" key="1">
    <citation type="submission" date="2025-05" db="UniProtKB">
        <authorList>
            <consortium name="RefSeq"/>
        </authorList>
    </citation>
    <scope>IDENTIFICATION</scope>
    <source>
        <tissue evidence="2 3">Adult</tissue>
    </source>
</reference>
<evidence type="ECO:0000313" key="3">
    <source>
        <dbReference type="RefSeq" id="XP_049317716.1"/>
    </source>
</evidence>
<dbReference type="PANTHER" id="PTHR11439">
    <property type="entry name" value="GAG-POL-RELATED RETROTRANSPOSON"/>
    <property type="match status" value="1"/>
</dbReference>
<dbReference type="RefSeq" id="XP_049317560.1">
    <property type="nucleotide sequence ID" value="XM_049461603.1"/>
</dbReference>
<name>A0ABM3K7Z0_BACDO</name>
<protein>
    <submittedName>
        <fullName evidence="2">Uncharacterized protein LOC125780087</fullName>
    </submittedName>
    <submittedName>
        <fullName evidence="3">Uncharacterized protein LOC125780129</fullName>
    </submittedName>
</protein>
<dbReference type="GeneID" id="125780087"/>
<dbReference type="PANTHER" id="PTHR11439:SF467">
    <property type="entry name" value="INTEGRASE CATALYTIC DOMAIN-CONTAINING PROTEIN"/>
    <property type="match status" value="1"/>
</dbReference>
<proteinExistence type="predicted"/>